<feature type="domain" description="GAF" evidence="1">
    <location>
        <begin position="150"/>
        <end position="298"/>
    </location>
</feature>
<dbReference type="InterPro" id="IPR003018">
    <property type="entry name" value="GAF"/>
</dbReference>
<dbReference type="Gene3D" id="3.30.450.40">
    <property type="match status" value="1"/>
</dbReference>
<dbReference type="OrthoDB" id="147949at2"/>
<comment type="caution">
    <text evidence="2">The sequence shown here is derived from an EMBL/GenBank/DDBJ whole genome shotgun (WGS) entry which is preliminary data.</text>
</comment>
<reference evidence="3" key="1">
    <citation type="submission" date="2017-08" db="EMBL/GenBank/DDBJ databases">
        <authorList>
            <person name="Grouzdev D.S."/>
            <person name="Gaisin V.A."/>
            <person name="Rysina M.S."/>
            <person name="Gorlenko V.M."/>
        </authorList>
    </citation>
    <scope>NUCLEOTIDE SEQUENCE [LARGE SCALE GENOMIC DNA]</scope>
    <source>
        <strain evidence="3">Kir15-3F</strain>
    </source>
</reference>
<name>A0A2A6RE36_9CHLR</name>
<gene>
    <name evidence="2" type="ORF">CJ255_20680</name>
</gene>
<dbReference type="AlphaFoldDB" id="A0A2A6RE36"/>
<organism evidence="2 3">
    <name type="scientific">Candidatus Viridilinea mediisalina</name>
    <dbReference type="NCBI Taxonomy" id="2024553"/>
    <lineage>
        <taxon>Bacteria</taxon>
        <taxon>Bacillati</taxon>
        <taxon>Chloroflexota</taxon>
        <taxon>Chloroflexia</taxon>
        <taxon>Chloroflexales</taxon>
        <taxon>Chloroflexineae</taxon>
        <taxon>Oscillochloridaceae</taxon>
        <taxon>Candidatus Viridilinea</taxon>
    </lineage>
</organism>
<dbReference type="SUPFAM" id="SSF55781">
    <property type="entry name" value="GAF domain-like"/>
    <property type="match status" value="2"/>
</dbReference>
<dbReference type="InterPro" id="IPR029016">
    <property type="entry name" value="GAF-like_dom_sf"/>
</dbReference>
<dbReference type="Pfam" id="PF01590">
    <property type="entry name" value="GAF"/>
    <property type="match status" value="1"/>
</dbReference>
<dbReference type="EMBL" id="NQWI01000183">
    <property type="protein sequence ID" value="PDW00423.1"/>
    <property type="molecule type" value="Genomic_DNA"/>
</dbReference>
<dbReference type="RefSeq" id="WP_097645975.1">
    <property type="nucleotide sequence ID" value="NZ_NQWI01000183.1"/>
</dbReference>
<evidence type="ECO:0000313" key="3">
    <source>
        <dbReference type="Proteomes" id="UP000220527"/>
    </source>
</evidence>
<dbReference type="Proteomes" id="UP000220527">
    <property type="component" value="Unassembled WGS sequence"/>
</dbReference>
<dbReference type="SMART" id="SM00065">
    <property type="entry name" value="GAF"/>
    <property type="match status" value="1"/>
</dbReference>
<accession>A0A2A6RE36</accession>
<keyword evidence="3" id="KW-1185">Reference proteome</keyword>
<evidence type="ECO:0000259" key="1">
    <source>
        <dbReference type="SMART" id="SM00065"/>
    </source>
</evidence>
<proteinExistence type="predicted"/>
<protein>
    <recommendedName>
        <fullName evidence="1">GAF domain-containing protein</fullName>
    </recommendedName>
</protein>
<evidence type="ECO:0000313" key="2">
    <source>
        <dbReference type="EMBL" id="PDW00423.1"/>
    </source>
</evidence>
<sequence>MTSQLNAAPSRAVRLREALLGYGTFLAAARRTDPLPTLHDLACDWLLVEQLKIDVPAGTQLIHCDDPQRLCGPVLIGRQVIGRIEARRQHPFDDDDRALMSALGHIIGAALEYSSLQAQLNDWAGDMRTQDDTIDQLLAFGRAVISAPNEPLALAHQIATQVPAMLGGERASVLIMPTESFDQPVLILSDGTSPSPERTHEVANYGLSSLVMREQVPMIIDETDTDQRWIGLRLDQDETRTRCAMAAPLLWGSRSIGALTITTSESRLFNPKQLNLLELIACHTALAVQAANLEARLNATAASLGALATYLDNAVQELQQGNMAALAVVAAVTERLRTEQVALSSR</sequence>